<dbReference type="Gene3D" id="1.10.110.10">
    <property type="entry name" value="Plant lipid-transfer and hydrophobic proteins"/>
    <property type="match status" value="1"/>
</dbReference>
<gene>
    <name evidence="11" type="ORF">KK1_038500</name>
</gene>
<protein>
    <recommendedName>
        <fullName evidence="10">Bifunctional inhibitor/plant lipid transfer protein/seed storage helical domain-containing protein</fullName>
    </recommendedName>
</protein>
<dbReference type="InterPro" id="IPR016140">
    <property type="entry name" value="Bifunc_inhib/LTP/seed_store"/>
</dbReference>
<evidence type="ECO:0000256" key="7">
    <source>
        <dbReference type="ARBA" id="ARBA00023180"/>
    </source>
</evidence>
<dbReference type="EMBL" id="KQ483853">
    <property type="protein sequence ID" value="KYP40166.1"/>
    <property type="molecule type" value="Genomic_DNA"/>
</dbReference>
<dbReference type="SUPFAM" id="SSF47699">
    <property type="entry name" value="Bifunctional inhibitor/lipid-transfer protein/seed storage 2S albumin"/>
    <property type="match status" value="1"/>
</dbReference>
<dbReference type="Gramene" id="C.cajan_35492.t">
    <property type="protein sequence ID" value="C.cajan_35492.t.cds1"/>
    <property type="gene ID" value="C.cajan_35492"/>
</dbReference>
<dbReference type="CDD" id="cd00010">
    <property type="entry name" value="AAI_LTSS"/>
    <property type="match status" value="1"/>
</dbReference>
<keyword evidence="12" id="KW-1185">Reference proteome</keyword>
<dbReference type="SMART" id="SM00499">
    <property type="entry name" value="AAI"/>
    <property type="match status" value="1"/>
</dbReference>
<organism evidence="11 12">
    <name type="scientific">Cajanus cajan</name>
    <name type="common">Pigeon pea</name>
    <name type="synonym">Cajanus indicus</name>
    <dbReference type="NCBI Taxonomy" id="3821"/>
    <lineage>
        <taxon>Eukaryota</taxon>
        <taxon>Viridiplantae</taxon>
        <taxon>Streptophyta</taxon>
        <taxon>Embryophyta</taxon>
        <taxon>Tracheophyta</taxon>
        <taxon>Spermatophyta</taxon>
        <taxon>Magnoliopsida</taxon>
        <taxon>eudicotyledons</taxon>
        <taxon>Gunneridae</taxon>
        <taxon>Pentapetalae</taxon>
        <taxon>rosids</taxon>
        <taxon>fabids</taxon>
        <taxon>Fabales</taxon>
        <taxon>Fabaceae</taxon>
        <taxon>Papilionoideae</taxon>
        <taxon>50 kb inversion clade</taxon>
        <taxon>NPAAA clade</taxon>
        <taxon>indigoferoid/millettioid clade</taxon>
        <taxon>Phaseoleae</taxon>
        <taxon>Cajanus</taxon>
    </lineage>
</organism>
<proteinExistence type="inferred from homology"/>
<accession>A0A151RCB0</accession>
<dbReference type="Pfam" id="PF14368">
    <property type="entry name" value="LTP_2"/>
    <property type="match status" value="1"/>
</dbReference>
<keyword evidence="3" id="KW-1003">Cell membrane</keyword>
<evidence type="ECO:0000256" key="6">
    <source>
        <dbReference type="ARBA" id="ARBA00023157"/>
    </source>
</evidence>
<keyword evidence="6" id="KW-1015">Disulfide bond</keyword>
<dbReference type="OMA" id="TECADEM"/>
<feature type="signal peptide" evidence="9">
    <location>
        <begin position="1"/>
        <end position="30"/>
    </location>
</feature>
<dbReference type="STRING" id="3821.A0A151RCB0"/>
<evidence type="ECO:0000256" key="3">
    <source>
        <dbReference type="ARBA" id="ARBA00022475"/>
    </source>
</evidence>
<evidence type="ECO:0000313" key="12">
    <source>
        <dbReference type="Proteomes" id="UP000075243"/>
    </source>
</evidence>
<evidence type="ECO:0000256" key="2">
    <source>
        <dbReference type="ARBA" id="ARBA00009748"/>
    </source>
</evidence>
<dbReference type="GO" id="GO:0098552">
    <property type="term" value="C:side of membrane"/>
    <property type="evidence" value="ECO:0007669"/>
    <property type="project" value="UniProtKB-KW"/>
</dbReference>
<evidence type="ECO:0000256" key="5">
    <source>
        <dbReference type="ARBA" id="ARBA00022729"/>
    </source>
</evidence>
<dbReference type="GO" id="GO:0005886">
    <property type="term" value="C:plasma membrane"/>
    <property type="evidence" value="ECO:0007669"/>
    <property type="project" value="UniProtKB-SubCell"/>
</dbReference>
<comment type="similarity">
    <text evidence="2">Belongs to the plant LTP family.</text>
</comment>
<evidence type="ECO:0000256" key="4">
    <source>
        <dbReference type="ARBA" id="ARBA00022622"/>
    </source>
</evidence>
<dbReference type="PANTHER" id="PTHR33044">
    <property type="entry name" value="BIFUNCTIONAL INHIBITOR/LIPID-TRANSFER PROTEIN/SEED STORAGE 2S ALBUMIN SUPERFAMILY PROTEIN-RELATED"/>
    <property type="match status" value="1"/>
</dbReference>
<dbReference type="InterPro" id="IPR036312">
    <property type="entry name" value="Bifun_inhib/LTP/seed_sf"/>
</dbReference>
<keyword evidence="4" id="KW-0472">Membrane</keyword>
<sequence>MASLNYCNSIPILCQIILLFLVSNLPIIHSQDQNPSSPTTIAQCTSSLLPLIPCAPFVQGTARSPGPECCGNLKQLYSQEPHCLCLLLNDTNLSSFPINKTLALQLPPLCNLQVNANISACLGYTNCHI</sequence>
<keyword evidence="8" id="KW-0449">Lipoprotein</keyword>
<feature type="domain" description="Bifunctional inhibitor/plant lipid transfer protein/seed storage helical" evidence="10">
    <location>
        <begin position="44"/>
        <end position="127"/>
    </location>
</feature>
<keyword evidence="7" id="KW-0325">Glycoprotein</keyword>
<comment type="subcellular location">
    <subcellularLocation>
        <location evidence="1">Cell membrane</location>
        <topology evidence="1">Lipid-anchor</topology>
        <topology evidence="1">GPI-anchor</topology>
    </subcellularLocation>
</comment>
<name>A0A151RCB0_CAJCA</name>
<evidence type="ECO:0000313" key="11">
    <source>
        <dbReference type="EMBL" id="KYP40166.1"/>
    </source>
</evidence>
<feature type="chain" id="PRO_5007587834" description="Bifunctional inhibitor/plant lipid transfer protein/seed storage helical domain-containing protein" evidence="9">
    <location>
        <begin position="31"/>
        <end position="129"/>
    </location>
</feature>
<evidence type="ECO:0000259" key="10">
    <source>
        <dbReference type="SMART" id="SM00499"/>
    </source>
</evidence>
<keyword evidence="5 9" id="KW-0732">Signal</keyword>
<evidence type="ECO:0000256" key="9">
    <source>
        <dbReference type="SAM" id="SignalP"/>
    </source>
</evidence>
<evidence type="ECO:0000256" key="1">
    <source>
        <dbReference type="ARBA" id="ARBA00004609"/>
    </source>
</evidence>
<dbReference type="AlphaFoldDB" id="A0A151RCB0"/>
<reference evidence="11" key="1">
    <citation type="journal article" date="2012" name="Nat. Biotechnol.">
        <title>Draft genome sequence of pigeonpea (Cajanus cajan), an orphan legume crop of resource-poor farmers.</title>
        <authorList>
            <person name="Varshney R.K."/>
            <person name="Chen W."/>
            <person name="Li Y."/>
            <person name="Bharti A.K."/>
            <person name="Saxena R.K."/>
            <person name="Schlueter J.A."/>
            <person name="Donoghue M.T."/>
            <person name="Azam S."/>
            <person name="Fan G."/>
            <person name="Whaley A.M."/>
            <person name="Farmer A.D."/>
            <person name="Sheridan J."/>
            <person name="Iwata A."/>
            <person name="Tuteja R."/>
            <person name="Penmetsa R.V."/>
            <person name="Wu W."/>
            <person name="Upadhyaya H.D."/>
            <person name="Yang S.P."/>
            <person name="Shah T."/>
            <person name="Saxena K.B."/>
            <person name="Michael T."/>
            <person name="McCombie W.R."/>
            <person name="Yang B."/>
            <person name="Zhang G."/>
            <person name="Yang H."/>
            <person name="Wang J."/>
            <person name="Spillane C."/>
            <person name="Cook D.R."/>
            <person name="May G.D."/>
            <person name="Xu X."/>
            <person name="Jackson S.A."/>
        </authorList>
    </citation>
    <scope>NUCLEOTIDE SEQUENCE [LARGE SCALE GENOMIC DNA]</scope>
</reference>
<evidence type="ECO:0000256" key="8">
    <source>
        <dbReference type="ARBA" id="ARBA00023288"/>
    </source>
</evidence>
<keyword evidence="4" id="KW-0336">GPI-anchor</keyword>
<dbReference type="Proteomes" id="UP000075243">
    <property type="component" value="Unassembled WGS sequence"/>
</dbReference>
<dbReference type="InterPro" id="IPR043325">
    <property type="entry name" value="LTSS"/>
</dbReference>